<dbReference type="Proteomes" id="UP000566324">
    <property type="component" value="Unassembled WGS sequence"/>
</dbReference>
<dbReference type="RefSeq" id="WP_184071070.1">
    <property type="nucleotide sequence ID" value="NZ_JACHNZ010000044.1"/>
</dbReference>
<dbReference type="Pfam" id="PF00271">
    <property type="entry name" value="Helicase_C"/>
    <property type="match status" value="1"/>
</dbReference>
<evidence type="ECO:0000259" key="5">
    <source>
        <dbReference type="PROSITE" id="PS51194"/>
    </source>
</evidence>
<reference evidence="6 7" key="1">
    <citation type="submission" date="2020-08" db="EMBL/GenBank/DDBJ databases">
        <title>Genomic Encyclopedia of Type Strains, Phase IV (KMG-IV): sequencing the most valuable type-strain genomes for metagenomic binning, comparative biology and taxonomic classification.</title>
        <authorList>
            <person name="Goeker M."/>
        </authorList>
    </citation>
    <scope>NUCLEOTIDE SEQUENCE [LARGE SCALE GENOMIC DNA]</scope>
    <source>
        <strain evidence="6 7">DSM 17328</strain>
    </source>
</reference>
<dbReference type="EC" id="3.6.4.13" evidence="6"/>
<evidence type="ECO:0000256" key="4">
    <source>
        <dbReference type="ARBA" id="ARBA00022840"/>
    </source>
</evidence>
<gene>
    <name evidence="6" type="ORF">GGQ98_003095</name>
</gene>
<dbReference type="InterPro" id="IPR027417">
    <property type="entry name" value="P-loop_NTPase"/>
</dbReference>
<protein>
    <submittedName>
        <fullName evidence="6">ATP-dependent RNA helicase SUPV3L1/SUV3</fullName>
        <ecNumber evidence="6">3.6.4.13</ecNumber>
    </submittedName>
</protein>
<dbReference type="EMBL" id="JACHNZ010000044">
    <property type="protein sequence ID" value="MBB4633457.1"/>
    <property type="molecule type" value="Genomic_DNA"/>
</dbReference>
<evidence type="ECO:0000313" key="7">
    <source>
        <dbReference type="Proteomes" id="UP000566324"/>
    </source>
</evidence>
<dbReference type="SMART" id="SM00490">
    <property type="entry name" value="HELICc"/>
    <property type="match status" value="1"/>
</dbReference>
<comment type="caution">
    <text evidence="6">The sequence shown here is derived from an EMBL/GenBank/DDBJ whole genome shotgun (WGS) entry which is preliminary data.</text>
</comment>
<feature type="domain" description="Helicase C-terminal" evidence="5">
    <location>
        <begin position="155"/>
        <end position="312"/>
    </location>
</feature>
<keyword evidence="7" id="KW-1185">Reference proteome</keyword>
<keyword evidence="4" id="KW-0067">ATP-binding</keyword>
<dbReference type="InterPro" id="IPR001650">
    <property type="entry name" value="Helicase_C-like"/>
</dbReference>
<dbReference type="PANTHER" id="PTHR12131:SF1">
    <property type="entry name" value="ATP-DEPENDENT RNA HELICASE SUPV3L1, MITOCHONDRIAL-RELATED"/>
    <property type="match status" value="1"/>
</dbReference>
<keyword evidence="2 6" id="KW-0378">Hydrolase</keyword>
<dbReference type="Gene3D" id="3.40.50.300">
    <property type="entry name" value="P-loop containing nucleotide triphosphate hydrolases"/>
    <property type="match status" value="2"/>
</dbReference>
<keyword evidence="1" id="KW-0547">Nucleotide-binding</keyword>
<dbReference type="Pfam" id="PF22527">
    <property type="entry name" value="DEXQc_Suv3"/>
    <property type="match status" value="1"/>
</dbReference>
<dbReference type="SUPFAM" id="SSF52540">
    <property type="entry name" value="P-loop containing nucleoside triphosphate hydrolases"/>
    <property type="match status" value="2"/>
</dbReference>
<keyword evidence="3 6" id="KW-0347">Helicase</keyword>
<dbReference type="GO" id="GO:0005524">
    <property type="term" value="F:ATP binding"/>
    <property type="evidence" value="ECO:0007669"/>
    <property type="project" value="UniProtKB-KW"/>
</dbReference>
<evidence type="ECO:0000256" key="1">
    <source>
        <dbReference type="ARBA" id="ARBA00022741"/>
    </source>
</evidence>
<evidence type="ECO:0000256" key="3">
    <source>
        <dbReference type="ARBA" id="ARBA00022806"/>
    </source>
</evidence>
<dbReference type="PROSITE" id="PS51194">
    <property type="entry name" value="HELICASE_CTER"/>
    <property type="match status" value="1"/>
</dbReference>
<proteinExistence type="predicted"/>
<dbReference type="GO" id="GO:0016787">
    <property type="term" value="F:hydrolase activity"/>
    <property type="evidence" value="ECO:0007669"/>
    <property type="project" value="UniProtKB-KW"/>
</dbReference>
<evidence type="ECO:0000256" key="2">
    <source>
        <dbReference type="ARBA" id="ARBA00022801"/>
    </source>
</evidence>
<dbReference type="InterPro" id="IPR055206">
    <property type="entry name" value="DEXQc_SUV3"/>
</dbReference>
<evidence type="ECO:0000313" key="6">
    <source>
        <dbReference type="EMBL" id="MBB4633457.1"/>
    </source>
</evidence>
<dbReference type="AlphaFoldDB" id="A0A7W7F8A1"/>
<dbReference type="InterPro" id="IPR050699">
    <property type="entry name" value="RNA-DNA_Helicase"/>
</dbReference>
<sequence length="839" mass="92389">MSGTDGSVTAVLGPTNTGKTHLAVTRMCAHSSGMIGFPLRLLAREVYDRVVQIKGASQVALVTGEEKIVPEGARYFLCTAESMPMDRDVAFVALDEAQLGADAERGHVFTDRLLHVRGRDETMILGADTIRPVVRALLPDAEIVGRPRFSTLSHVGPKKLSRLPKRSAVVAFSAEDVYGLAEMIRRQKGGAAVVMGGLSPRTRNAQVELYQSGEVDYLVATDAIGMGLNMDIAHVAFAALSKFDGKRVRRLRPAEMAQIAGRAGRYQTDGSFGPLAVAEDDGPAFEAAEVEAIEAHTFPALDRLVWRNARLDFGSLGRLIASLGVRPEHARLTRSDDEVDFQVLKRLAREDWIVERANTPGRLQRLWAVCGLPDYRKTGPDMHARFIARIYGHLTEGSGRIPTDWVAGEVARLDDVQGDIEVLANRIAAARTWTFAAHRPDWLVDPQHWAQRSREIEDRLSDALHQKLTQRFVDRRTSVLMRELSARGHLLPTEIDEDGAVVVGGEPIGRLTGFRFETDPAARAGEKRRLLAAAERRLAGEMIRRARQLADCDDGALALDFNGSLPPRILWNDARVGYLARGADPLSPRVRLDRSLADLDAASRSGVSARLEQWFAKRVERYLGPLLRLRARVDRDASPALRGLVVQLTQGLGCLARAPTLPLLSDLGEADNALLYRSGVRIGATHVYIPDLLRPEPTRWRLALWAVSSGLETAPPPPPPGRVSVPIDENTPRAFYEVAGFWPIVTDAVRVDMVERLVKAMHRQRRGAAPFVPDAMWMQSLGISEKSFSQLMRALGYRSVQQDGGATFAWRGMPARRAVRRIPAQSHSPFAVLATMKKG</sequence>
<dbReference type="PANTHER" id="PTHR12131">
    <property type="entry name" value="ATP-DEPENDENT RNA AND DNA HELICASE"/>
    <property type="match status" value="1"/>
</dbReference>
<accession>A0A7W7F8A1</accession>
<dbReference type="GO" id="GO:0003724">
    <property type="term" value="F:RNA helicase activity"/>
    <property type="evidence" value="ECO:0007669"/>
    <property type="project" value="UniProtKB-EC"/>
</dbReference>
<organism evidence="6 7">
    <name type="scientific">Sphingosinicella soli</name>
    <dbReference type="NCBI Taxonomy" id="333708"/>
    <lineage>
        <taxon>Bacteria</taxon>
        <taxon>Pseudomonadati</taxon>
        <taxon>Pseudomonadota</taxon>
        <taxon>Alphaproteobacteria</taxon>
        <taxon>Sphingomonadales</taxon>
        <taxon>Sphingosinicellaceae</taxon>
        <taxon>Sphingosinicella</taxon>
    </lineage>
</organism>
<name>A0A7W7F8A1_9SPHN</name>